<sequence>MKIREFLRLRRQQDAVKIIILYVIAIGVCCGFLIRDGLRYAQITRTKEEFKLIGNDQVLTDSKVQRVREIEGVTDVSYDVSDSVTVSYQANTTSFEAELLSEAYIQEVYGITQEGSTMTYYANNAAYKQICQSLSQDIAPIQTEELTVTYTSSTEQSQNANQPTDSGNDASQAGDSRTARIVQADIGGDTPFICAIGDPVTLKASGNLRIRIARQDQSQKVLTLAGNLSFSNDNAMEIYQAQAKLDQLFIRVKFELLLMLVCLVAVVTMSKYAVRPLEK</sequence>
<keyword evidence="2" id="KW-0472">Membrane</keyword>
<organism evidence="3 4">
    <name type="scientific">Wujia chipingensis</name>
    <dbReference type="NCBI Taxonomy" id="2763670"/>
    <lineage>
        <taxon>Bacteria</taxon>
        <taxon>Bacillati</taxon>
        <taxon>Bacillota</taxon>
        <taxon>Clostridia</taxon>
        <taxon>Lachnospirales</taxon>
        <taxon>Lachnospiraceae</taxon>
        <taxon>Wujia</taxon>
    </lineage>
</organism>
<dbReference type="Proteomes" id="UP000515819">
    <property type="component" value="Chromosome"/>
</dbReference>
<feature type="region of interest" description="Disordered" evidence="1">
    <location>
        <begin position="149"/>
        <end position="174"/>
    </location>
</feature>
<keyword evidence="4" id="KW-1185">Reference proteome</keyword>
<protein>
    <recommendedName>
        <fullName evidence="5">ABC transporter permease</fullName>
    </recommendedName>
</protein>
<proteinExistence type="predicted"/>
<reference evidence="3 4" key="1">
    <citation type="submission" date="2020-08" db="EMBL/GenBank/DDBJ databases">
        <authorList>
            <person name="Liu C."/>
            <person name="Sun Q."/>
        </authorList>
    </citation>
    <scope>NUCLEOTIDE SEQUENCE [LARGE SCALE GENOMIC DNA]</scope>
    <source>
        <strain evidence="3 4">NSJ-4</strain>
    </source>
</reference>
<dbReference type="AlphaFoldDB" id="A0A7G9FIZ8"/>
<evidence type="ECO:0008006" key="5">
    <source>
        <dbReference type="Google" id="ProtNLM"/>
    </source>
</evidence>
<evidence type="ECO:0000256" key="2">
    <source>
        <dbReference type="SAM" id="Phobius"/>
    </source>
</evidence>
<feature type="transmembrane region" description="Helical" evidence="2">
    <location>
        <begin position="15"/>
        <end position="34"/>
    </location>
</feature>
<gene>
    <name evidence="3" type="ORF">H9Q76_07090</name>
</gene>
<dbReference type="RefSeq" id="WP_117781718.1">
    <property type="nucleotide sequence ID" value="NZ_CP060632.1"/>
</dbReference>
<dbReference type="KEGG" id="wcp:H9Q76_07090"/>
<evidence type="ECO:0000313" key="4">
    <source>
        <dbReference type="Proteomes" id="UP000515819"/>
    </source>
</evidence>
<keyword evidence="2" id="KW-1133">Transmembrane helix</keyword>
<evidence type="ECO:0000313" key="3">
    <source>
        <dbReference type="EMBL" id="QNL98529.1"/>
    </source>
</evidence>
<keyword evidence="2" id="KW-0812">Transmembrane</keyword>
<evidence type="ECO:0000256" key="1">
    <source>
        <dbReference type="SAM" id="MobiDB-lite"/>
    </source>
</evidence>
<accession>A0A7G9FIZ8</accession>
<dbReference type="EMBL" id="CP060632">
    <property type="protein sequence ID" value="QNL98529.1"/>
    <property type="molecule type" value="Genomic_DNA"/>
</dbReference>
<feature type="transmembrane region" description="Helical" evidence="2">
    <location>
        <begin position="254"/>
        <end position="274"/>
    </location>
</feature>
<name>A0A7G9FIZ8_9FIRM</name>